<sequence>MCGPISTRKCRTTTSKEKQFNFWENDDWVIKESSSLLTRPHFEADFKDFRPKKQNEFVVNFDNKLTSYSFSVKGTNEIKFFAIAGENSTPFHCEINEAEIWTTITIFVKNNKLFYYKNYDILMHKLPLVPKELIIEPSTPANFKIYEYDFREATRTTKKHNILKIPGSKEVYLIISVSLCNTCVLVTTYNYDNCLIVSSNSHNKERWERYKLKINPKISNQVKFNRIQNPPFENGYWRLHLTLTDYSEEADDVVPEVRKYDGFTRRRISTSYPSFRDTITFSNISPPTSNDSTKAYFVFTKNGFINSTEEVIAYALILLEVPVDIQGTNRYWDGTFRTWPSIPKNSLQLTPDLWHPFTDEIETCNFIIGAVNSCCKEYCYNKPLKPNTKYWLIVRALTSTAYNDSSLLSFHTDNIATETTSVYITILSEASQSNNNFTSPTVQKSVLYPMLGDTITFSNISPPTSNDSTKAYFVLSKDDLINSTNELTPNFWNPFSDDQHICNFIIGANSSCCRVHCYNTPLKPKTRYWLMVRAFTNQAYNDSSLLFFQTASEDSYSVNTSNISLGVLILVILVTVGIVYIIYKIRKRNNQAALIQEEEVEPIIKGQVLSLKKPQRRNTF</sequence>
<name>A0AA38MD57_9CUCU</name>
<keyword evidence="1" id="KW-1133">Transmembrane helix</keyword>
<evidence type="ECO:0000256" key="1">
    <source>
        <dbReference type="SAM" id="Phobius"/>
    </source>
</evidence>
<proteinExistence type="predicted"/>
<keyword evidence="3" id="KW-1185">Reference proteome</keyword>
<evidence type="ECO:0000313" key="3">
    <source>
        <dbReference type="Proteomes" id="UP001168821"/>
    </source>
</evidence>
<organism evidence="2 3">
    <name type="scientific">Zophobas morio</name>
    <dbReference type="NCBI Taxonomy" id="2755281"/>
    <lineage>
        <taxon>Eukaryota</taxon>
        <taxon>Metazoa</taxon>
        <taxon>Ecdysozoa</taxon>
        <taxon>Arthropoda</taxon>
        <taxon>Hexapoda</taxon>
        <taxon>Insecta</taxon>
        <taxon>Pterygota</taxon>
        <taxon>Neoptera</taxon>
        <taxon>Endopterygota</taxon>
        <taxon>Coleoptera</taxon>
        <taxon>Polyphaga</taxon>
        <taxon>Cucujiformia</taxon>
        <taxon>Tenebrionidae</taxon>
        <taxon>Zophobas</taxon>
    </lineage>
</organism>
<gene>
    <name evidence="2" type="ORF">Zmor_018546</name>
</gene>
<keyword evidence="1" id="KW-0472">Membrane</keyword>
<accession>A0AA38MD57</accession>
<reference evidence="2" key="1">
    <citation type="journal article" date="2023" name="G3 (Bethesda)">
        <title>Whole genome assemblies of Zophobas morio and Tenebrio molitor.</title>
        <authorList>
            <person name="Kaur S."/>
            <person name="Stinson S.A."/>
            <person name="diCenzo G.C."/>
        </authorList>
    </citation>
    <scope>NUCLEOTIDE SEQUENCE</scope>
    <source>
        <strain evidence="2">QUZm001</strain>
    </source>
</reference>
<protein>
    <submittedName>
        <fullName evidence="2">Uncharacterized protein</fullName>
    </submittedName>
</protein>
<dbReference type="EMBL" id="JALNTZ010000005">
    <property type="protein sequence ID" value="KAJ3652595.1"/>
    <property type="molecule type" value="Genomic_DNA"/>
</dbReference>
<comment type="caution">
    <text evidence="2">The sequence shown here is derived from an EMBL/GenBank/DDBJ whole genome shotgun (WGS) entry which is preliminary data.</text>
</comment>
<dbReference type="Proteomes" id="UP001168821">
    <property type="component" value="Unassembled WGS sequence"/>
</dbReference>
<keyword evidence="1" id="KW-0812">Transmembrane</keyword>
<dbReference type="AlphaFoldDB" id="A0AA38MD57"/>
<evidence type="ECO:0000313" key="2">
    <source>
        <dbReference type="EMBL" id="KAJ3652595.1"/>
    </source>
</evidence>
<feature type="transmembrane region" description="Helical" evidence="1">
    <location>
        <begin position="563"/>
        <end position="583"/>
    </location>
</feature>